<organism evidence="1 2">
    <name type="scientific">Merluccius polli</name>
    <name type="common">Benguela hake</name>
    <name type="synonym">Merluccius cadenati</name>
    <dbReference type="NCBI Taxonomy" id="89951"/>
    <lineage>
        <taxon>Eukaryota</taxon>
        <taxon>Metazoa</taxon>
        <taxon>Chordata</taxon>
        <taxon>Craniata</taxon>
        <taxon>Vertebrata</taxon>
        <taxon>Euteleostomi</taxon>
        <taxon>Actinopterygii</taxon>
        <taxon>Neopterygii</taxon>
        <taxon>Teleostei</taxon>
        <taxon>Neoteleostei</taxon>
        <taxon>Acanthomorphata</taxon>
        <taxon>Zeiogadaria</taxon>
        <taxon>Gadariae</taxon>
        <taxon>Gadiformes</taxon>
        <taxon>Gadoidei</taxon>
        <taxon>Merlucciidae</taxon>
        <taxon>Merluccius</taxon>
    </lineage>
</organism>
<accession>A0AA47P1D4</accession>
<gene>
    <name evidence="1" type="ORF">N1851_016586</name>
</gene>
<keyword evidence="2" id="KW-1185">Reference proteome</keyword>
<evidence type="ECO:0000313" key="2">
    <source>
        <dbReference type="Proteomes" id="UP001174136"/>
    </source>
</evidence>
<dbReference type="PANTHER" id="PTHR33198">
    <property type="entry name" value="ANK_REP_REGION DOMAIN-CONTAINING PROTEIN-RELATED"/>
    <property type="match status" value="1"/>
</dbReference>
<reference evidence="1" key="1">
    <citation type="journal article" date="2023" name="Front. Mar. Sci.">
        <title>A new Merluccius polli reference genome to investigate the effects of global change in West African waters.</title>
        <authorList>
            <person name="Mateo J.L."/>
            <person name="Blanco-Fernandez C."/>
            <person name="Garcia-Vazquez E."/>
            <person name="Machado-Schiaffino G."/>
        </authorList>
    </citation>
    <scope>NUCLEOTIDE SEQUENCE</scope>
    <source>
        <strain evidence="1">C29</strain>
        <tissue evidence="1">Fin</tissue>
    </source>
</reference>
<dbReference type="EMBL" id="JAOPHQ010002959">
    <property type="protein sequence ID" value="KAK0144845.1"/>
    <property type="molecule type" value="Genomic_DNA"/>
</dbReference>
<dbReference type="AlphaFoldDB" id="A0AA47P1D4"/>
<proteinExistence type="predicted"/>
<evidence type="ECO:0000313" key="1">
    <source>
        <dbReference type="EMBL" id="KAK0144845.1"/>
    </source>
</evidence>
<sequence length="126" mass="14379">MPLTGNLADNWKRFKQRFNIYMAASGCGAKEDDKVKASILLHVINNGLKFEEYFVPKQNITFGRYKFFSCDQKQGVGFDQYLAELHTLSKMCEFGNLKDSLVRDKIVCGIPDNGLREAKLDIGQNY</sequence>
<name>A0AA47P1D4_MERPO</name>
<comment type="caution">
    <text evidence="1">The sequence shown here is derived from an EMBL/GenBank/DDBJ whole genome shotgun (WGS) entry which is preliminary data.</text>
</comment>
<dbReference type="Proteomes" id="UP001174136">
    <property type="component" value="Unassembled WGS sequence"/>
</dbReference>
<protein>
    <submittedName>
        <fullName evidence="1">Uncharacterized protein</fullName>
    </submittedName>
</protein>